<sequence length="210" mass="24008">MSVISLRDIEVRFNSKHVFDGFSLDIGQGEKVRIKGKSGAGKTTLFKLMLGFLQPDAGEVLYEGQKLNGSTVWRARKSMAYVSQDMSIGEGLVKDFFDEIFSYEANKHLQVDREDIMKLFRKFSLNEELYEGRIPELSGGEKQRIAIVISILLDRPVYLLDEITSSLDEVLKEKIAQYFLGLKGKTLLIISHDRVWEKNDVKLIDLDNLR</sequence>
<comment type="caution">
    <text evidence="4">The sequence shown here is derived from an EMBL/GenBank/DDBJ whole genome shotgun (WGS) entry which is preliminary data.</text>
</comment>
<reference evidence="4 5" key="1">
    <citation type="submission" date="2019-02" db="EMBL/GenBank/DDBJ databases">
        <authorList>
            <person name="Goldberg S.R."/>
            <person name="Haltli B.A."/>
            <person name="Correa H."/>
            <person name="Russell K.G."/>
        </authorList>
    </citation>
    <scope>NUCLEOTIDE SEQUENCE [LARGE SCALE GENOMIC DNA]</scope>
    <source>
        <strain evidence="4 5">JCM 16186</strain>
    </source>
</reference>
<dbReference type="GO" id="GO:0005524">
    <property type="term" value="F:ATP binding"/>
    <property type="evidence" value="ECO:0007669"/>
    <property type="project" value="UniProtKB-KW"/>
</dbReference>
<dbReference type="EMBL" id="SMLW01000465">
    <property type="protein sequence ID" value="MTI24913.1"/>
    <property type="molecule type" value="Genomic_DNA"/>
</dbReference>
<evidence type="ECO:0000259" key="3">
    <source>
        <dbReference type="PROSITE" id="PS50893"/>
    </source>
</evidence>
<keyword evidence="5" id="KW-1185">Reference proteome</keyword>
<dbReference type="SUPFAM" id="SSF52540">
    <property type="entry name" value="P-loop containing nucleoside triphosphate hydrolases"/>
    <property type="match status" value="1"/>
</dbReference>
<dbReference type="Pfam" id="PF00005">
    <property type="entry name" value="ABC_tran"/>
    <property type="match status" value="1"/>
</dbReference>
<feature type="domain" description="ABC transporter" evidence="3">
    <location>
        <begin position="4"/>
        <end position="208"/>
    </location>
</feature>
<dbReference type="PROSITE" id="PS00211">
    <property type="entry name" value="ABC_TRANSPORTER_1"/>
    <property type="match status" value="1"/>
</dbReference>
<evidence type="ECO:0000313" key="5">
    <source>
        <dbReference type="Proteomes" id="UP000798808"/>
    </source>
</evidence>
<dbReference type="InterPro" id="IPR003439">
    <property type="entry name" value="ABC_transporter-like_ATP-bd"/>
</dbReference>
<evidence type="ECO:0000313" key="4">
    <source>
        <dbReference type="EMBL" id="MTI24913.1"/>
    </source>
</evidence>
<gene>
    <name evidence="4" type="ORF">E1163_08170</name>
</gene>
<dbReference type="Proteomes" id="UP000798808">
    <property type="component" value="Unassembled WGS sequence"/>
</dbReference>
<dbReference type="Gene3D" id="3.40.50.300">
    <property type="entry name" value="P-loop containing nucleotide triphosphate hydrolases"/>
    <property type="match status" value="1"/>
</dbReference>
<dbReference type="RefSeq" id="WP_155170952.1">
    <property type="nucleotide sequence ID" value="NZ_BAAAFL010000010.1"/>
</dbReference>
<evidence type="ECO:0000256" key="2">
    <source>
        <dbReference type="ARBA" id="ARBA00022840"/>
    </source>
</evidence>
<proteinExistence type="predicted"/>
<dbReference type="InterPro" id="IPR017871">
    <property type="entry name" value="ABC_transporter-like_CS"/>
</dbReference>
<dbReference type="SMART" id="SM00382">
    <property type="entry name" value="AAA"/>
    <property type="match status" value="1"/>
</dbReference>
<organism evidence="4 5">
    <name type="scientific">Fulvivirga kasyanovii</name>
    <dbReference type="NCBI Taxonomy" id="396812"/>
    <lineage>
        <taxon>Bacteria</taxon>
        <taxon>Pseudomonadati</taxon>
        <taxon>Bacteroidota</taxon>
        <taxon>Cytophagia</taxon>
        <taxon>Cytophagales</taxon>
        <taxon>Fulvivirgaceae</taxon>
        <taxon>Fulvivirga</taxon>
    </lineage>
</organism>
<protein>
    <submittedName>
        <fullName evidence="4">ATP-binding cassette domain-containing protein</fullName>
    </submittedName>
</protein>
<evidence type="ECO:0000256" key="1">
    <source>
        <dbReference type="ARBA" id="ARBA00022741"/>
    </source>
</evidence>
<dbReference type="PANTHER" id="PTHR43119">
    <property type="entry name" value="ABC TRANSPORT PROTEIN ATP-BINDING COMPONENT-RELATED"/>
    <property type="match status" value="1"/>
</dbReference>
<keyword evidence="1" id="KW-0547">Nucleotide-binding</keyword>
<dbReference type="InterPro" id="IPR003593">
    <property type="entry name" value="AAA+_ATPase"/>
</dbReference>
<dbReference type="PROSITE" id="PS50893">
    <property type="entry name" value="ABC_TRANSPORTER_2"/>
    <property type="match status" value="1"/>
</dbReference>
<accession>A0ABW9RLM0</accession>
<dbReference type="PANTHER" id="PTHR43119:SF1">
    <property type="entry name" value="ABC TRANSPORTER DOMAIN-CONTAINING PROTEIN"/>
    <property type="match status" value="1"/>
</dbReference>
<name>A0ABW9RLM0_9BACT</name>
<keyword evidence="2 4" id="KW-0067">ATP-binding</keyword>
<dbReference type="InterPro" id="IPR027417">
    <property type="entry name" value="P-loop_NTPase"/>
</dbReference>